<dbReference type="InterPro" id="IPR044722">
    <property type="entry name" value="SecA_SF2_C"/>
</dbReference>
<dbReference type="InterPro" id="IPR000185">
    <property type="entry name" value="SecA"/>
</dbReference>
<dbReference type="Proteomes" id="UP000649617">
    <property type="component" value="Unassembled WGS sequence"/>
</dbReference>
<evidence type="ECO:0000259" key="10">
    <source>
        <dbReference type="PROSITE" id="PS50097"/>
    </source>
</evidence>
<feature type="domain" description="SecA family profile" evidence="11">
    <location>
        <begin position="1"/>
        <end position="490"/>
    </location>
</feature>
<keyword evidence="8" id="KW-0811">Translocation</keyword>
<evidence type="ECO:0000256" key="1">
    <source>
        <dbReference type="ARBA" id="ARBA00004170"/>
    </source>
</evidence>
<evidence type="ECO:0000256" key="4">
    <source>
        <dbReference type="ARBA" id="ARBA00022741"/>
    </source>
</evidence>
<dbReference type="Gene3D" id="1.10.3060.10">
    <property type="entry name" value="Helical scaffold and wing domains of SecA"/>
    <property type="match status" value="1"/>
</dbReference>
<comment type="similarity">
    <text evidence="2">Belongs to the SecA family.</text>
</comment>
<dbReference type="GO" id="GO:0017038">
    <property type="term" value="P:protein import"/>
    <property type="evidence" value="ECO:0007669"/>
    <property type="project" value="InterPro"/>
</dbReference>
<dbReference type="GO" id="GO:0016020">
    <property type="term" value="C:membrane"/>
    <property type="evidence" value="ECO:0007669"/>
    <property type="project" value="UniProtKB-SubCell"/>
</dbReference>
<reference evidence="12" key="1">
    <citation type="submission" date="2021-02" db="EMBL/GenBank/DDBJ databases">
        <authorList>
            <person name="Dougan E. K."/>
            <person name="Rhodes N."/>
            <person name="Thang M."/>
            <person name="Chan C."/>
        </authorList>
    </citation>
    <scope>NUCLEOTIDE SEQUENCE</scope>
</reference>
<keyword evidence="6" id="KW-0653">Protein transport</keyword>
<dbReference type="Gene3D" id="3.40.50.300">
    <property type="entry name" value="P-loop containing nucleotide triphosphate hydrolases"/>
    <property type="match status" value="1"/>
</dbReference>
<dbReference type="InterPro" id="IPR000210">
    <property type="entry name" value="BTB/POZ_dom"/>
</dbReference>
<dbReference type="SUPFAM" id="SSF54695">
    <property type="entry name" value="POZ domain"/>
    <property type="match status" value="1"/>
</dbReference>
<evidence type="ECO:0000256" key="5">
    <source>
        <dbReference type="ARBA" id="ARBA00022840"/>
    </source>
</evidence>
<comment type="caution">
    <text evidence="12">The sequence shown here is derived from an EMBL/GenBank/DDBJ whole genome shotgun (WGS) entry which is preliminary data.</text>
</comment>
<dbReference type="InterPro" id="IPR011333">
    <property type="entry name" value="SKP1/BTB/POZ_sf"/>
</dbReference>
<dbReference type="InterPro" id="IPR020937">
    <property type="entry name" value="SecA_CS"/>
</dbReference>
<dbReference type="PROSITE" id="PS51196">
    <property type="entry name" value="SECA_MOTOR_DEAD"/>
    <property type="match status" value="1"/>
</dbReference>
<dbReference type="GO" id="GO:0006605">
    <property type="term" value="P:protein targeting"/>
    <property type="evidence" value="ECO:0007669"/>
    <property type="project" value="InterPro"/>
</dbReference>
<dbReference type="GO" id="GO:0006886">
    <property type="term" value="P:intracellular protein transport"/>
    <property type="evidence" value="ECO:0007669"/>
    <property type="project" value="InterPro"/>
</dbReference>
<dbReference type="InterPro" id="IPR011116">
    <property type="entry name" value="SecA_Wing/Scaffold"/>
</dbReference>
<evidence type="ECO:0000256" key="9">
    <source>
        <dbReference type="ARBA" id="ARBA00023136"/>
    </source>
</evidence>
<dbReference type="Pfam" id="PF21090">
    <property type="entry name" value="P-loop_SecA"/>
    <property type="match status" value="1"/>
</dbReference>
<evidence type="ECO:0000256" key="7">
    <source>
        <dbReference type="ARBA" id="ARBA00022967"/>
    </source>
</evidence>
<organism evidence="12 13">
    <name type="scientific">Symbiodinium pilosum</name>
    <name type="common">Dinoflagellate</name>
    <dbReference type="NCBI Taxonomy" id="2952"/>
    <lineage>
        <taxon>Eukaryota</taxon>
        <taxon>Sar</taxon>
        <taxon>Alveolata</taxon>
        <taxon>Dinophyceae</taxon>
        <taxon>Suessiales</taxon>
        <taxon>Symbiodiniaceae</taxon>
        <taxon>Symbiodinium</taxon>
    </lineage>
</organism>
<keyword evidence="4" id="KW-0547">Nucleotide-binding</keyword>
<dbReference type="PROSITE" id="PS50097">
    <property type="entry name" value="BTB"/>
    <property type="match status" value="1"/>
</dbReference>
<keyword evidence="13" id="KW-1185">Reference proteome</keyword>
<dbReference type="EMBL" id="CAJNIZ010044837">
    <property type="protein sequence ID" value="CAE7702686.1"/>
    <property type="molecule type" value="Genomic_DNA"/>
</dbReference>
<sequence length="824" mass="91193">MRSAGRLHSADHYLEGQHVDSPASNLWNYCVLLKVYPRGFGFTSQKPGVATKLVFVPIYTDSEDTLISALSGKTDELMIGTVHFRLTVRYLGQTETLKGCSQRLRCGKCNECFTLKHAVCKSEAVLLPPKYVPGEYLHCMVELWLDPKALGYEPSKRRRLDYGKDLWREMKFTDMNMRAGDDGEDIPCHRAVLARSSDVFDRMLSSQMKEGTEHRIVIRNAAPGTLNKLLEHIYTGEAPEYPKHTFTMVGKLVKISAPFYKTKYGLAQLAESCAASLSEMMCPTNVVAVIRELRKHRAISLVNTILEEAKAKVSQDPELVAEIVAAGGLPGAITIATNMAGRGTDIVLGGDGKGMAKLYLQAPDEEGPELSQLCLPLSALQQPSDAVSAAVQSLKVAYEKAQEYLLEATAREGRKVAPSIALLLKVVEAGGLCVLGTERHEALGRYMQRPGASTTSCEAALAARVFRVFGGDTIRMLTADMGGADDVSLQLNSVVASPGPMVSPLVSGAIDEAQNQVQSFSAAMAEEGFFFGIRKDVFKYDEVLDQQRQVVYGVRRKALLDSDDGVLDSLRSYCTESMEELVEQLISGSQPVESWPLERMATKLSAWFTGTLTVTPDDLRAASGAGGDEGRRALLQWVQRESLEAIDRKAARIDEDAPELHLAVFRQVLLMQIDNYWRKHLKYMTFLRNYSKLRSYGQRDPLVEYKLEGYKAFQVMMGKIRRDTVYYLFTFQPRPLRPIPEERFADRTPPDAEASLLEKVLALGDRSNALVPLSDPNLVKLLDAAGLDTIEERILWLHAAKGVEVLEDAFARAVYLNIGGPSED</sequence>
<evidence type="ECO:0000256" key="6">
    <source>
        <dbReference type="ARBA" id="ARBA00022927"/>
    </source>
</evidence>
<evidence type="ECO:0000259" key="11">
    <source>
        <dbReference type="PROSITE" id="PS51196"/>
    </source>
</evidence>
<evidence type="ECO:0000313" key="13">
    <source>
        <dbReference type="Proteomes" id="UP000649617"/>
    </source>
</evidence>
<evidence type="ECO:0000256" key="3">
    <source>
        <dbReference type="ARBA" id="ARBA00022448"/>
    </source>
</evidence>
<dbReference type="Pfam" id="PF07516">
    <property type="entry name" value="SecA_SW"/>
    <property type="match status" value="1"/>
</dbReference>
<dbReference type="CDD" id="cd18186">
    <property type="entry name" value="BTB_POZ_ZBTB_KLHL-like"/>
    <property type="match status" value="1"/>
</dbReference>
<dbReference type="AlphaFoldDB" id="A0A812WXK6"/>
<keyword evidence="9" id="KW-0472">Membrane</keyword>
<dbReference type="PROSITE" id="PS01312">
    <property type="entry name" value="SECA"/>
    <property type="match status" value="1"/>
</dbReference>
<gene>
    <name evidence="12" type="primary">SECA1</name>
    <name evidence="12" type="ORF">SPIL2461_LOCUS19780</name>
</gene>
<evidence type="ECO:0000256" key="2">
    <source>
        <dbReference type="ARBA" id="ARBA00007650"/>
    </source>
</evidence>
<comment type="subcellular location">
    <subcellularLocation>
        <location evidence="1">Membrane</location>
        <topology evidence="1">Peripheral membrane protein</topology>
    </subcellularLocation>
</comment>
<accession>A0A812WXK6</accession>
<dbReference type="SUPFAM" id="SSF52540">
    <property type="entry name" value="P-loop containing nucleoside triphosphate hydrolases"/>
    <property type="match status" value="1"/>
</dbReference>
<keyword evidence="5" id="KW-0067">ATP-binding</keyword>
<evidence type="ECO:0000313" key="12">
    <source>
        <dbReference type="EMBL" id="CAE7702686.1"/>
    </source>
</evidence>
<name>A0A812WXK6_SYMPI</name>
<proteinExistence type="inferred from homology"/>
<dbReference type="Gene3D" id="3.30.710.10">
    <property type="entry name" value="Potassium Channel Kv1.1, Chain A"/>
    <property type="match status" value="1"/>
</dbReference>
<dbReference type="InterPro" id="IPR036266">
    <property type="entry name" value="SecA_Wing/Scaffold_sf"/>
</dbReference>
<dbReference type="Pfam" id="PF00651">
    <property type="entry name" value="BTB"/>
    <property type="match status" value="1"/>
</dbReference>
<dbReference type="InterPro" id="IPR027417">
    <property type="entry name" value="P-loop_NTPase"/>
</dbReference>
<dbReference type="InterPro" id="IPR014018">
    <property type="entry name" value="SecA_motor_DEAD"/>
</dbReference>
<keyword evidence="7" id="KW-1278">Translocase</keyword>
<dbReference type="OrthoDB" id="6418787at2759"/>
<feature type="domain" description="BTB" evidence="10">
    <location>
        <begin position="173"/>
        <end position="242"/>
    </location>
</feature>
<protein>
    <submittedName>
        <fullName evidence="12">SECA1 protein</fullName>
    </submittedName>
</protein>
<dbReference type="SUPFAM" id="SSF81886">
    <property type="entry name" value="Helical scaffold and wing domains of SecA"/>
    <property type="match status" value="1"/>
</dbReference>
<dbReference type="PANTHER" id="PTHR30612">
    <property type="entry name" value="SECA INNER MEMBRANE COMPONENT OF SEC PROTEIN SECRETION SYSTEM"/>
    <property type="match status" value="1"/>
</dbReference>
<dbReference type="PANTHER" id="PTHR30612:SF0">
    <property type="entry name" value="CHLOROPLAST PROTEIN-TRANSPORTING ATPASE"/>
    <property type="match status" value="1"/>
</dbReference>
<evidence type="ECO:0000256" key="8">
    <source>
        <dbReference type="ARBA" id="ARBA00023010"/>
    </source>
</evidence>
<dbReference type="GO" id="GO:0005524">
    <property type="term" value="F:ATP binding"/>
    <property type="evidence" value="ECO:0007669"/>
    <property type="project" value="UniProtKB-KW"/>
</dbReference>
<keyword evidence="3" id="KW-0813">Transport</keyword>